<dbReference type="GO" id="GO:0006629">
    <property type="term" value="P:lipid metabolic process"/>
    <property type="evidence" value="ECO:0007669"/>
    <property type="project" value="InterPro"/>
</dbReference>
<keyword evidence="4" id="KW-1185">Reference proteome</keyword>
<dbReference type="RefSeq" id="WP_103704783.1">
    <property type="nucleotide sequence ID" value="NZ_PQGA01000006.1"/>
</dbReference>
<feature type="domain" description="Fatty acid desaturase" evidence="2">
    <location>
        <begin position="54"/>
        <end position="287"/>
    </location>
</feature>
<keyword evidence="1" id="KW-0812">Transmembrane</keyword>
<feature type="transmembrane region" description="Helical" evidence="1">
    <location>
        <begin position="181"/>
        <end position="200"/>
    </location>
</feature>
<keyword evidence="1" id="KW-0472">Membrane</keyword>
<reference evidence="3 4" key="1">
    <citation type="submission" date="2018-01" db="EMBL/GenBank/DDBJ databases">
        <title>Genomic Encyclopedia of Type Strains, Phase III (KMG-III): the genomes of soil and plant-associated and newly described type strains.</title>
        <authorList>
            <person name="Whitman W."/>
        </authorList>
    </citation>
    <scope>NUCLEOTIDE SEQUENCE [LARGE SCALE GENOMIC DNA]</scope>
    <source>
        <strain evidence="3 4">JCM 18070</strain>
    </source>
</reference>
<sequence>MAEYFDDDHRRWVIDLRSSFTARSEWPTWLLIAVIYSAWFGTLGLLHCKTIGLVAAAPLLILCGAWYMSLQHELLHGHPTRHVWLNKLLGYAPIAVWYPYTLYRDSHLTHHRDEELTMPGVDPESNYVRAEAWASMSPAVRLLWNLRKTFSGRLVIGPPMAVAAVVLDTARDWRRGDWRYLRMWGTHLAVLAAMLFWLHRWAGVPAWYYLFVVGWPALSIAMIRSFYEHRAVPSAKARITLNEAGWFMRLLFLNNNYHLVHHDIPALPWYLLPAVYRERLEQYREKCGGFRIAGGYFELLRRYAFTRTDAPVHPFDEHA</sequence>
<evidence type="ECO:0000313" key="4">
    <source>
        <dbReference type="Proteomes" id="UP000237381"/>
    </source>
</evidence>
<feature type="transmembrane region" description="Helical" evidence="1">
    <location>
        <begin position="206"/>
        <end position="227"/>
    </location>
</feature>
<keyword evidence="1" id="KW-1133">Transmembrane helix</keyword>
<dbReference type="InterPro" id="IPR005804">
    <property type="entry name" value="FA_desaturase_dom"/>
</dbReference>
<evidence type="ECO:0000313" key="3">
    <source>
        <dbReference type="EMBL" id="POR51532.1"/>
    </source>
</evidence>
<dbReference type="CDD" id="cd03509">
    <property type="entry name" value="DesA_FADS-like"/>
    <property type="match status" value="1"/>
</dbReference>
<dbReference type="Pfam" id="PF00487">
    <property type="entry name" value="FA_desaturase"/>
    <property type="match status" value="1"/>
</dbReference>
<comment type="caution">
    <text evidence="3">The sequence shown here is derived from an EMBL/GenBank/DDBJ whole genome shotgun (WGS) entry which is preliminary data.</text>
</comment>
<evidence type="ECO:0000259" key="2">
    <source>
        <dbReference type="Pfam" id="PF00487"/>
    </source>
</evidence>
<feature type="transmembrane region" description="Helical" evidence="1">
    <location>
        <begin position="88"/>
        <end position="103"/>
    </location>
</feature>
<feature type="transmembrane region" description="Helical" evidence="1">
    <location>
        <begin position="51"/>
        <end position="68"/>
    </location>
</feature>
<proteinExistence type="predicted"/>
<feature type="transmembrane region" description="Helical" evidence="1">
    <location>
        <begin position="26"/>
        <end position="46"/>
    </location>
</feature>
<evidence type="ECO:0000256" key="1">
    <source>
        <dbReference type="SAM" id="Phobius"/>
    </source>
</evidence>
<dbReference type="Proteomes" id="UP000237381">
    <property type="component" value="Unassembled WGS sequence"/>
</dbReference>
<dbReference type="EMBL" id="PQGA01000006">
    <property type="protein sequence ID" value="POR51532.1"/>
    <property type="molecule type" value="Genomic_DNA"/>
</dbReference>
<dbReference type="OrthoDB" id="784276at2"/>
<gene>
    <name evidence="3" type="ORF">B0G62_10666</name>
</gene>
<name>A0A2S4M9W4_9BURK</name>
<protein>
    <submittedName>
        <fullName evidence="3">Fatty acid desaturase</fullName>
    </submittedName>
</protein>
<organism evidence="3 4">
    <name type="scientific">Paraburkholderia eburnea</name>
    <dbReference type="NCBI Taxonomy" id="1189126"/>
    <lineage>
        <taxon>Bacteria</taxon>
        <taxon>Pseudomonadati</taxon>
        <taxon>Pseudomonadota</taxon>
        <taxon>Betaproteobacteria</taxon>
        <taxon>Burkholderiales</taxon>
        <taxon>Burkholderiaceae</taxon>
        <taxon>Paraburkholderia</taxon>
    </lineage>
</organism>
<accession>A0A2S4M9W4</accession>
<dbReference type="AlphaFoldDB" id="A0A2S4M9W4"/>